<reference evidence="1 2" key="1">
    <citation type="submission" date="2018-11" db="EMBL/GenBank/DDBJ databases">
        <title>Whole genome sequence of Streptomyces chrestomyceticus NBRC 13444(T).</title>
        <authorList>
            <person name="Komaki H."/>
            <person name="Tamura T."/>
        </authorList>
    </citation>
    <scope>NUCLEOTIDE SEQUENCE [LARGE SCALE GENOMIC DNA]</scope>
    <source>
        <strain evidence="1 2">NBRC 13444</strain>
    </source>
</reference>
<gene>
    <name evidence="1" type="ORF">OEIGOIKO_05803</name>
</gene>
<protein>
    <submittedName>
        <fullName evidence="1">Uncharacterized protein</fullName>
    </submittedName>
</protein>
<dbReference type="AlphaFoldDB" id="A0A7U9L063"/>
<dbReference type="GeneID" id="95624570"/>
<accession>A0A7U9L063</accession>
<dbReference type="Proteomes" id="UP000287830">
    <property type="component" value="Unassembled WGS sequence"/>
</dbReference>
<organism evidence="1 2">
    <name type="scientific">Streptomyces chrestomyceticus JCM 4735</name>
    <dbReference type="NCBI Taxonomy" id="1306181"/>
    <lineage>
        <taxon>Bacteria</taxon>
        <taxon>Bacillati</taxon>
        <taxon>Actinomycetota</taxon>
        <taxon>Actinomycetes</taxon>
        <taxon>Kitasatosporales</taxon>
        <taxon>Streptomycetaceae</taxon>
        <taxon>Streptomyces</taxon>
    </lineage>
</organism>
<comment type="caution">
    <text evidence="1">The sequence shown here is derived from an EMBL/GenBank/DDBJ whole genome shotgun (WGS) entry which is preliminary data.</text>
</comment>
<dbReference type="EMBL" id="BHZC01000001">
    <property type="protein sequence ID" value="GCD37993.1"/>
    <property type="molecule type" value="Genomic_DNA"/>
</dbReference>
<evidence type="ECO:0000313" key="2">
    <source>
        <dbReference type="Proteomes" id="UP000287830"/>
    </source>
</evidence>
<dbReference type="RefSeq" id="WP_125047303.1">
    <property type="nucleotide sequence ID" value="NZ_BHZC01000001.1"/>
</dbReference>
<name>A0A7U9L063_9ACTN</name>
<dbReference type="OrthoDB" id="4334056at2"/>
<sequence length="105" mass="11665">MNGEVRRYIIPEPRPQVWVKMPSNGGTLRGRVAALEKRPRAGCWVQVDLPAWDRWSTQLQPGQPSEQGIGPGTIQMWAPGYAVSSEEGVVATLERRIRCGEIAPE</sequence>
<evidence type="ECO:0000313" key="1">
    <source>
        <dbReference type="EMBL" id="GCD37993.1"/>
    </source>
</evidence>
<proteinExistence type="predicted"/>